<organism evidence="2 3">
    <name type="scientific">Streptomyces clavuligerus</name>
    <dbReference type="NCBI Taxonomy" id="1901"/>
    <lineage>
        <taxon>Bacteria</taxon>
        <taxon>Bacillati</taxon>
        <taxon>Actinomycetota</taxon>
        <taxon>Actinomycetes</taxon>
        <taxon>Kitasatosporales</taxon>
        <taxon>Streptomycetaceae</taxon>
        <taxon>Streptomyces</taxon>
    </lineage>
</organism>
<evidence type="ECO:0000313" key="2">
    <source>
        <dbReference type="EMBL" id="EFG06469.1"/>
    </source>
</evidence>
<dbReference type="AlphaFoldDB" id="B5GUZ9"/>
<dbReference type="eggNOG" id="COG5651">
    <property type="taxonomic scope" value="Bacteria"/>
</dbReference>
<proteinExistence type="predicted"/>
<protein>
    <submittedName>
        <fullName evidence="2">Uncharacterized protein</fullName>
    </submittedName>
</protein>
<sequence>MDFDALRQARLGLLAATVTDWRTMADRLADLEQEARQGLRGRADRADWSGLNSQVSRRFIARTAGEFDDAATQAGSVHGILRDTHDELRTQQRLLNEAVQRAEARGIRVDGGGGGGFTVRAAHTGTGGPPTPESGPEQGELHTVRDEIQTILNRATEIDSSAAEVLVTLVEQAEYGFSGARYADRDAAAGALGAADRLAALAGKDPRDLTAKEFDALTSGLRKYAGDELFAARFAGTLGGRGTLDFWADITDPRQTGDLLRERHGRYDDLQKHLGLTLATASRSDAWEMDRWKSEVLDTAGRTVGGGGGSALGVQVMSNLMRWGNFDDRFLLDYGARLMETEKHFTGNGRQGAWPSSPMNPELNRTGTDSGTDPAVGFLMALSQSPEASTAFFGETFVTRYEDHEFYEDKDGDGNRERRELSNFDYFFEERDWPKDVDSKGKETDIGRESLGHALESATTGHPSGTGPRPGDLTHSPEQAALFEGIVGSVSEKPERLGGNGALGESLGRITAEYMPDIHRALGGGRHREDYYYPAPGAVAELAPVDTTRFLYELGKSPDGYAAVNLGQNNYTAQLIESHCRNPAGGPHGATVNDAIAAAARSAGDIQGILGGGRASEAEETKGASEAKFNKALDTANAWGSSLVEAGIAFFVAPTAGPGAIAAGELGGTVAGEIIGAITDGYKKDSADEVIYRNGKAWDSTRESTYILLETAYGEARKESVRRDAINVDVAIEAETGFTNAARRVRDALEGQGLPGQLDSKG</sequence>
<dbReference type="RefSeq" id="WP_003955664.1">
    <property type="nucleotide sequence ID" value="NZ_CM000913.1"/>
</dbReference>
<evidence type="ECO:0000256" key="1">
    <source>
        <dbReference type="SAM" id="MobiDB-lite"/>
    </source>
</evidence>
<dbReference type="GeneID" id="93731975"/>
<dbReference type="OrthoDB" id="3846417at2"/>
<accession>B5GUZ9</accession>
<name>B5GUZ9_STRCL</name>
<reference evidence="2 3" key="1">
    <citation type="journal article" date="2010" name="Genome Biol. Evol.">
        <title>The sequence of a 1.8-mb bacterial linear plasmid reveals a rich evolutionary reservoir of secondary metabolic pathways.</title>
        <authorList>
            <person name="Medema M.H."/>
            <person name="Trefzer A."/>
            <person name="Kovalchuk A."/>
            <person name="van den Berg M."/>
            <person name="Mueller U."/>
            <person name="Heijne W."/>
            <person name="Wu L."/>
            <person name="Alam M.T."/>
            <person name="Ronning C.M."/>
            <person name="Nierman W.C."/>
            <person name="Bovenberg R.A.L."/>
            <person name="Breitling R."/>
            <person name="Takano E."/>
        </authorList>
    </citation>
    <scope>NUCLEOTIDE SEQUENCE [LARGE SCALE GENOMIC DNA]</scope>
    <source>
        <strain evidence="3">ATCC 27064 / DSM 738 / JCM 4710 / NBRC 13307 / NCIMB 12785 / NRRL 3585 / VKM Ac-602</strain>
    </source>
</reference>
<dbReference type="KEGG" id="sclf:BB341_21170"/>
<dbReference type="EMBL" id="CM000913">
    <property type="protein sequence ID" value="EFG06469.1"/>
    <property type="molecule type" value="Genomic_DNA"/>
</dbReference>
<keyword evidence="3" id="KW-1185">Reference proteome</keyword>
<gene>
    <name evidence="2" type="ORF">SCLAV_1390</name>
</gene>
<feature type="region of interest" description="Disordered" evidence="1">
    <location>
        <begin position="454"/>
        <end position="476"/>
    </location>
</feature>
<dbReference type="Proteomes" id="UP000002357">
    <property type="component" value="Chromosome"/>
</dbReference>
<dbReference type="STRING" id="1901.BB341_21170"/>
<evidence type="ECO:0000313" key="3">
    <source>
        <dbReference type="Proteomes" id="UP000002357"/>
    </source>
</evidence>